<feature type="compositionally biased region" description="Basic and acidic residues" evidence="1">
    <location>
        <begin position="358"/>
        <end position="370"/>
    </location>
</feature>
<feature type="region of interest" description="Disordered" evidence="1">
    <location>
        <begin position="2250"/>
        <end position="2299"/>
    </location>
</feature>
<accession>A0A1Q9D2Z8</accession>
<reference evidence="3 4" key="1">
    <citation type="submission" date="2016-02" db="EMBL/GenBank/DDBJ databases">
        <title>Genome analysis of coral dinoflagellate symbionts highlights evolutionary adaptations to a symbiotic lifestyle.</title>
        <authorList>
            <person name="Aranda M."/>
            <person name="Li Y."/>
            <person name="Liew Y.J."/>
            <person name="Baumgarten S."/>
            <person name="Simakov O."/>
            <person name="Wilson M."/>
            <person name="Piel J."/>
            <person name="Ashoor H."/>
            <person name="Bougouffa S."/>
            <person name="Bajic V.B."/>
            <person name="Ryu T."/>
            <person name="Ravasi T."/>
            <person name="Bayer T."/>
            <person name="Micklem G."/>
            <person name="Kim H."/>
            <person name="Bhak J."/>
            <person name="Lajeunesse T.C."/>
            <person name="Voolstra C.R."/>
        </authorList>
    </citation>
    <scope>NUCLEOTIDE SEQUENCE [LARGE SCALE GENOMIC DNA]</scope>
    <source>
        <strain evidence="3 4">CCMP2467</strain>
    </source>
</reference>
<evidence type="ECO:0000256" key="1">
    <source>
        <dbReference type="SAM" id="MobiDB-lite"/>
    </source>
</evidence>
<keyword evidence="2" id="KW-0812">Transmembrane</keyword>
<sequence>MGVFSSFISSITATVSKLQNSRVEQFQQRAKLLRFFVDLYGKIEDVLRQEGLFEVRIKEHDVKLVEGIPERLKMQLHEEMFMSILSLLPFWPKWVGERDSLLHRLICHQAMREGTAVPGQDAFIAGANAEEVYIIESGSLNYVYLNNQRHEDTVSAEDIVSLPCIFAEWKHRGRLYAHHSACYWVGLNAVRFCNLIADSGGVVWQHLHIFGILLVGAIEDRSWMINDINWSMVGVDALCTRTVKFANILNENHGTTSASLALLKSYSSARLDSADAAPGVLLELGSNLTWRGRWQQRVREGGSTLPDLSKIEKVTCVGTAGVSLPSGFTEPSLQPLIPARSIEEVQGMRFAAIAVARGEDSDGGSDKQNRADSAAKSAETNATWEGTTWRIYRQVTCLGTWGTHLPWGFIAPSATPDPVPKSLAEVWESNVAGDYGSNASALDSCRHVKGMQYAIVSLMDGQKNGGKYRILFSNALPPESENLWDDRDCEFGTKALLMGASPAALPRKSGEKETFLGTTWRFSKREADCEAEVAKIEPGNVICETNNWWGGWRGSRDCTSQITAQNDMTTWNRGVHFTSWAKITLAQPAKLSQVEIFHWRGLQCQYELQYDSGDGRWIKACEISGTIAGKELLFLRRPGVFLTSPFEDINRAINDKYYYVRYRTQDDKKFTITLTLQEAATVAAVGITVGNSPDCRGEGYSGLRIDLQSASCGWNMVYSKQEMFGNYERGAQFVAKAKSFALNKPFFHSFDAVQGVTVVRLTLWWADICYQSSSSGRDLSHQPYQLAPGITLNNIQLVGMPCELQAFQWAHVNPVLMPQWKQSRLLARLAARCFHGFRGVRFKATWDTVIMIGLSHGNANDWYWDIDYSMYAAWRVSPPRPETVVFRRFVTERFTPGGGGSGVGEAPEAGGATWPEAIHRPPEALLSESSSPLQEIDSWAVTVGLEAVRPRGGRLPGRAGEDTRYTSGEYAVFMQQSLDGCRMLCNERYWCAGFGFKHTDSFGDYPDWQEGSCQLMSRLVETTSRVKNFDSYRKACASGLRAESLQRIAMFWQRSKVMSCAGWDLAQLRPKLCLSHRDSACVMTFKKRSFPTELHRRQRGKSFKAPIGASKGDKDFSEDGVKTVQLKNVASLEDCKAAGLNVICQNRDTCTGIEYGQQHHRGNVYCELWSTEIRTSAGMPGVQCLVYDNKKARDSLRDNLLAAVVTVADVAVPITFTLAKTATTMTLRHARRLSRCVALSAKPRTLLQEWFAESCGGFNWYEKEKPFRLKQYKPRCLYRKSVTCRTVKNDGRDCYVRRVAPPTDEQDTTTTTTEERGSYTMPKCTELAKKGGFLYFGMEYPQGYSKAGEAECMLLDDIPTMNIVPWLFEAPDNDCRKEIWNKKGLGSANRLAIYSVIKVCHNQKDNAPHNANFRCHSNDRWWGWRGLTNMAVLGSEVVGGVVCQAMQLDSFDVYHWTGLRSFNHLHLITVVAQFLAGHGVMRAGSVEPGCPDRWFRLTGVDAYGKSCQACARTVLDVDESQRSYNSVYGRNSWMQMDLGAKYYVAGFPCNNNRNFFNAPGHALGVTLCGHGGNRDRNTNQQVMFLRPVSARYIRIVVKSWLAFDAGCSRGLQSDATRTVVERGGGLLWFNGNFVYYEGDWRHLDVNVSVSVMVVTNPFVGCLNQWLGRTSRARLSQRFQIHWYRVFIGDGEMVVLDRQSSTLPVRILASMSNFWMAGCERGRQGGILESDGESYYIIHAARYVYRRAISGPARNQDICSLAVDYKRNRWYYHREGGGRFHEGIWSCPATFTTSQSQVEDYVYDLLPDNAGTGMYALPMPRTLQNTLEHVSPRLEAVPTTLYTESASEREKERELLAQDLMKVNGELLAQELALVQDPLRPKDDDRASEVLHEDLGTRAGEEMAIVADATDREIYFYEVHLLDLRPESDAEYDWVDANVGTGWASSVQPLVAGPLPDLQHAVGATVAVAPHRPPLAVPVSEVTSSTAGTVIGGIIGMCNIATKAASAIFATSRLENIGLQYPAVCKSNAEPVAGDLTISGCYTASRNDANCNGQGFHYYPIRYRKANFIHAITNFEAVPDLMQVAKETARKRKWAEAAAKVKRHARPMHTEAWPDQDRLIRGMLRMYRASGITIIVSALQFPLGWIWCAELGWIWLSHALGLLKLLMVGILVYQTWLEAATYKTVHPMQAPYLEDGCANDYGIPGYKFSHLGISSEIAHGRYKQERAFHWSVSDGRAKAFVKCELEQQQEQEQKRDTARAAARAKQKQEQAQETQQKQEQKQAREQEPEQANSQLTMPTIKAGSRGFDRIDSVVEDVCILTLALVSSPIIIVINNMLTRKASGYAAIRRFVQPDEAASLSEEDSLSASVGCVA</sequence>
<proteinExistence type="predicted"/>
<dbReference type="Proteomes" id="UP000186817">
    <property type="component" value="Unassembled WGS sequence"/>
</dbReference>
<evidence type="ECO:0000313" key="3">
    <source>
        <dbReference type="EMBL" id="OLP89551.1"/>
    </source>
</evidence>
<dbReference type="OrthoDB" id="406215at2759"/>
<gene>
    <name evidence="3" type="ORF">AK812_SmicGene28976</name>
</gene>
<evidence type="ECO:0000256" key="2">
    <source>
        <dbReference type="SAM" id="Phobius"/>
    </source>
</evidence>
<feature type="compositionally biased region" description="Basic and acidic residues" evidence="1">
    <location>
        <begin position="2265"/>
        <end position="2286"/>
    </location>
</feature>
<dbReference type="SUPFAM" id="SSF49785">
    <property type="entry name" value="Galactose-binding domain-like"/>
    <property type="match status" value="1"/>
</dbReference>
<evidence type="ECO:0000313" key="4">
    <source>
        <dbReference type="Proteomes" id="UP000186817"/>
    </source>
</evidence>
<comment type="caution">
    <text evidence="3">The sequence shown here is derived from an EMBL/GenBank/DDBJ whole genome shotgun (WGS) entry which is preliminary data.</text>
</comment>
<keyword evidence="4" id="KW-1185">Reference proteome</keyword>
<organism evidence="3 4">
    <name type="scientific">Symbiodinium microadriaticum</name>
    <name type="common">Dinoflagellate</name>
    <name type="synonym">Zooxanthella microadriatica</name>
    <dbReference type="NCBI Taxonomy" id="2951"/>
    <lineage>
        <taxon>Eukaryota</taxon>
        <taxon>Sar</taxon>
        <taxon>Alveolata</taxon>
        <taxon>Dinophyceae</taxon>
        <taxon>Suessiales</taxon>
        <taxon>Symbiodiniaceae</taxon>
        <taxon>Symbiodinium</taxon>
    </lineage>
</organism>
<name>A0A1Q9D2Z8_SYMMI</name>
<keyword evidence="2" id="KW-1133">Transmembrane helix</keyword>
<feature type="transmembrane region" description="Helical" evidence="2">
    <location>
        <begin position="2125"/>
        <end position="2146"/>
    </location>
</feature>
<feature type="region of interest" description="Disordered" evidence="1">
    <location>
        <begin position="358"/>
        <end position="379"/>
    </location>
</feature>
<dbReference type="InterPro" id="IPR008979">
    <property type="entry name" value="Galactose-bd-like_sf"/>
</dbReference>
<dbReference type="EMBL" id="LSRX01000754">
    <property type="protein sequence ID" value="OLP89551.1"/>
    <property type="molecule type" value="Genomic_DNA"/>
</dbReference>
<feature type="transmembrane region" description="Helical" evidence="2">
    <location>
        <begin position="2152"/>
        <end position="2172"/>
    </location>
</feature>
<protein>
    <submittedName>
        <fullName evidence="3">Uncharacterized protein</fullName>
    </submittedName>
</protein>
<keyword evidence="2" id="KW-0472">Membrane</keyword>